<protein>
    <submittedName>
        <fullName evidence="1">Spo0E like sporulation regulatory protein</fullName>
    </submittedName>
</protein>
<dbReference type="AlphaFoldDB" id="A0A561CEW6"/>
<reference evidence="1 2" key="1">
    <citation type="submission" date="2019-06" db="EMBL/GenBank/DDBJ databases">
        <title>Sorghum-associated microbial communities from plants grown in Nebraska, USA.</title>
        <authorList>
            <person name="Schachtman D."/>
        </authorList>
    </citation>
    <scope>NUCLEOTIDE SEQUENCE [LARGE SCALE GENOMIC DNA]</scope>
    <source>
        <strain evidence="1 2">2482</strain>
    </source>
</reference>
<dbReference type="SUPFAM" id="SSF140500">
    <property type="entry name" value="BAS1536-like"/>
    <property type="match status" value="1"/>
</dbReference>
<gene>
    <name evidence="1" type="ORF">FB550_12469</name>
</gene>
<dbReference type="Gene3D" id="4.10.280.10">
    <property type="entry name" value="Helix-loop-helix DNA-binding domain"/>
    <property type="match status" value="1"/>
</dbReference>
<dbReference type="InterPro" id="IPR018540">
    <property type="entry name" value="Spo0E-like"/>
</dbReference>
<accession>A0A561CEW6</accession>
<dbReference type="GO" id="GO:0043937">
    <property type="term" value="P:regulation of sporulation"/>
    <property type="evidence" value="ECO:0007669"/>
    <property type="project" value="InterPro"/>
</dbReference>
<dbReference type="InterPro" id="IPR036638">
    <property type="entry name" value="HLH_DNA-bd_sf"/>
</dbReference>
<organism evidence="1 2">
    <name type="scientific">Neobacillus bataviensis</name>
    <dbReference type="NCBI Taxonomy" id="220685"/>
    <lineage>
        <taxon>Bacteria</taxon>
        <taxon>Bacillati</taxon>
        <taxon>Bacillota</taxon>
        <taxon>Bacilli</taxon>
        <taxon>Bacillales</taxon>
        <taxon>Bacillaceae</taxon>
        <taxon>Neobacillus</taxon>
    </lineage>
</organism>
<comment type="caution">
    <text evidence="1">The sequence shown here is derived from an EMBL/GenBank/DDBJ whole genome shotgun (WGS) entry which is preliminary data.</text>
</comment>
<dbReference type="InterPro" id="IPR037208">
    <property type="entry name" value="Spo0E-like_sf"/>
</dbReference>
<dbReference type="GO" id="GO:0046983">
    <property type="term" value="F:protein dimerization activity"/>
    <property type="evidence" value="ECO:0007669"/>
    <property type="project" value="InterPro"/>
</dbReference>
<proteinExistence type="predicted"/>
<dbReference type="Proteomes" id="UP000319671">
    <property type="component" value="Unassembled WGS sequence"/>
</dbReference>
<sequence>MSSPYRGLLEEIEIQRNDMVRLASETSLSNHKVIEASKRLDCLLNKYHLLLYR</sequence>
<evidence type="ECO:0000313" key="2">
    <source>
        <dbReference type="Proteomes" id="UP000319671"/>
    </source>
</evidence>
<name>A0A561CEW6_9BACI</name>
<dbReference type="Pfam" id="PF09388">
    <property type="entry name" value="SpoOE-like"/>
    <property type="match status" value="1"/>
</dbReference>
<evidence type="ECO:0000313" key="1">
    <source>
        <dbReference type="EMBL" id="TWD89761.1"/>
    </source>
</evidence>
<dbReference type="RefSeq" id="WP_098532684.1">
    <property type="nucleotide sequence ID" value="NZ_VIVN01000024.1"/>
</dbReference>
<dbReference type="EMBL" id="VIVN01000024">
    <property type="protein sequence ID" value="TWD89761.1"/>
    <property type="molecule type" value="Genomic_DNA"/>
</dbReference>
<keyword evidence="2" id="KW-1185">Reference proteome</keyword>